<sequence>MVGGGGGRHPPGPHGTGSTGLVAVGGGRIGQSVVMHWHGLGRHGGHSAPGGQGGQSGGGIGAHGGQITHVWLEVGVGLGGVVTGGGVSVGVMVGGRGVAVTVVSVAVGLGGLHVRVMHGGQGGGGGQGVQTIPSQGGQGGGGRQPGQTTQRTGVVVIGVGVTTVVVGFVVMDGQEVTQGPMGSGPVLGGQRRVQVPSIGETGAGMAFTAWSTPRTTTRPRNMDMVGFHEGMSTGCRPWG</sequence>
<keyword evidence="3" id="KW-1185">Reference proteome</keyword>
<feature type="compositionally biased region" description="Gly residues" evidence="1">
    <location>
        <begin position="47"/>
        <end position="62"/>
    </location>
</feature>
<dbReference type="AlphaFoldDB" id="D6RMN3"/>
<dbReference type="EMBL" id="AACS02000005">
    <property type="protein sequence ID" value="EFI27635.1"/>
    <property type="molecule type" value="Genomic_DNA"/>
</dbReference>
<comment type="caution">
    <text evidence="2">The sequence shown here is derived from an EMBL/GenBank/DDBJ whole genome shotgun (WGS) entry which is preliminary data.</text>
</comment>
<dbReference type="VEuPathDB" id="FungiDB:CC1G_14561"/>
<dbReference type="RefSeq" id="XP_002911129.1">
    <property type="nucleotide sequence ID" value="XM_002911083.1"/>
</dbReference>
<proteinExistence type="predicted"/>
<reference evidence="2 3" key="1">
    <citation type="journal article" date="2010" name="Proc. Natl. Acad. Sci. U.S.A.">
        <title>Insights into evolution of multicellular fungi from the assembled chromosomes of the mushroom Coprinopsis cinerea (Coprinus cinereus).</title>
        <authorList>
            <person name="Stajich J.E."/>
            <person name="Wilke S.K."/>
            <person name="Ahren D."/>
            <person name="Au C.H."/>
            <person name="Birren B.W."/>
            <person name="Borodovsky M."/>
            <person name="Burns C."/>
            <person name="Canback B."/>
            <person name="Casselton L.A."/>
            <person name="Cheng C.K."/>
            <person name="Deng J."/>
            <person name="Dietrich F.S."/>
            <person name="Fargo D.C."/>
            <person name="Farman M.L."/>
            <person name="Gathman A.C."/>
            <person name="Goldberg J."/>
            <person name="Guigo R."/>
            <person name="Hoegger P.J."/>
            <person name="Hooker J.B."/>
            <person name="Huggins A."/>
            <person name="James T.Y."/>
            <person name="Kamada T."/>
            <person name="Kilaru S."/>
            <person name="Kodira C."/>
            <person name="Kues U."/>
            <person name="Kupfer D."/>
            <person name="Kwan H.S."/>
            <person name="Lomsadze A."/>
            <person name="Li W."/>
            <person name="Lilly W.W."/>
            <person name="Ma L.J."/>
            <person name="Mackey A.J."/>
            <person name="Manning G."/>
            <person name="Martin F."/>
            <person name="Muraguchi H."/>
            <person name="Natvig D.O."/>
            <person name="Palmerini H."/>
            <person name="Ramesh M.A."/>
            <person name="Rehmeyer C.J."/>
            <person name="Roe B.A."/>
            <person name="Shenoy N."/>
            <person name="Stanke M."/>
            <person name="Ter-Hovhannisyan V."/>
            <person name="Tunlid A."/>
            <person name="Velagapudi R."/>
            <person name="Vision T.J."/>
            <person name="Zeng Q."/>
            <person name="Zolan M.E."/>
            <person name="Pukkila P.J."/>
        </authorList>
    </citation>
    <scope>NUCLEOTIDE SEQUENCE [LARGE SCALE GENOMIC DNA]</scope>
    <source>
        <strain evidence="3">Okayama-7 / 130 / ATCC MYA-4618 / FGSC 9003</strain>
    </source>
</reference>
<name>D6RMN3_COPC7</name>
<dbReference type="Proteomes" id="UP000001861">
    <property type="component" value="Unassembled WGS sequence"/>
</dbReference>
<feature type="region of interest" description="Disordered" evidence="1">
    <location>
        <begin position="1"/>
        <end position="22"/>
    </location>
</feature>
<evidence type="ECO:0000313" key="2">
    <source>
        <dbReference type="EMBL" id="EFI27635.1"/>
    </source>
</evidence>
<feature type="region of interest" description="Disordered" evidence="1">
    <location>
        <begin position="42"/>
        <end position="62"/>
    </location>
</feature>
<dbReference type="HOGENOM" id="CLU_1161071_0_0_1"/>
<evidence type="ECO:0000256" key="1">
    <source>
        <dbReference type="SAM" id="MobiDB-lite"/>
    </source>
</evidence>
<dbReference type="GeneID" id="9379951"/>
<gene>
    <name evidence="2" type="ORF">CC1G_14561</name>
</gene>
<accession>D6RMN3</accession>
<organism evidence="2 3">
    <name type="scientific">Coprinopsis cinerea (strain Okayama-7 / 130 / ATCC MYA-4618 / FGSC 9003)</name>
    <name type="common">Inky cap fungus</name>
    <name type="synonym">Hormographiella aspergillata</name>
    <dbReference type="NCBI Taxonomy" id="240176"/>
    <lineage>
        <taxon>Eukaryota</taxon>
        <taxon>Fungi</taxon>
        <taxon>Dikarya</taxon>
        <taxon>Basidiomycota</taxon>
        <taxon>Agaricomycotina</taxon>
        <taxon>Agaricomycetes</taxon>
        <taxon>Agaricomycetidae</taxon>
        <taxon>Agaricales</taxon>
        <taxon>Agaricineae</taxon>
        <taxon>Psathyrellaceae</taxon>
        <taxon>Coprinopsis</taxon>
    </lineage>
</organism>
<evidence type="ECO:0000313" key="3">
    <source>
        <dbReference type="Proteomes" id="UP000001861"/>
    </source>
</evidence>
<dbReference type="KEGG" id="cci:CC1G_14561"/>
<dbReference type="InParanoid" id="D6RMN3"/>
<protein>
    <submittedName>
        <fullName evidence="2">Uncharacterized protein</fullName>
    </submittedName>
</protein>